<dbReference type="Gene3D" id="3.40.33.10">
    <property type="entry name" value="CAP"/>
    <property type="match status" value="1"/>
</dbReference>
<comment type="similarity">
    <text evidence="2">Belongs to the CRISP family.</text>
</comment>
<feature type="chain" id="PRO_5020733225" description="SCP domain-containing protein" evidence="7">
    <location>
        <begin position="26"/>
        <end position="163"/>
    </location>
</feature>
<dbReference type="InterPro" id="IPR035940">
    <property type="entry name" value="CAP_sf"/>
</dbReference>
<dbReference type="PRINTS" id="PR00837">
    <property type="entry name" value="V5TPXLIKE"/>
</dbReference>
<keyword evidence="3 7" id="KW-0732">Signal</keyword>
<dbReference type="PANTHER" id="PTHR10334">
    <property type="entry name" value="CYSTEINE-RICH SECRETORY PROTEIN-RELATED"/>
    <property type="match status" value="1"/>
</dbReference>
<dbReference type="InterPro" id="IPR018244">
    <property type="entry name" value="Allrgn_V5/Tpx1_CS"/>
</dbReference>
<proteinExistence type="inferred from homology"/>
<evidence type="ECO:0000256" key="1">
    <source>
        <dbReference type="ARBA" id="ARBA00003143"/>
    </source>
</evidence>
<comment type="function">
    <text evidence="1">Probably involved in the defense reaction of plants against pathogens.</text>
</comment>
<protein>
    <recommendedName>
        <fullName evidence="8">SCP domain-containing protein</fullName>
    </recommendedName>
</protein>
<keyword evidence="10" id="KW-1185">Reference proteome</keyword>
<keyword evidence="6" id="KW-0568">Pathogenesis-related protein</keyword>
<dbReference type="GO" id="GO:0005576">
    <property type="term" value="C:extracellular region"/>
    <property type="evidence" value="ECO:0007669"/>
    <property type="project" value="InterPro"/>
</dbReference>
<dbReference type="PROSITE" id="PS01010">
    <property type="entry name" value="CRISP_2"/>
    <property type="match status" value="1"/>
</dbReference>
<evidence type="ECO:0000313" key="10">
    <source>
        <dbReference type="Proteomes" id="UP000317650"/>
    </source>
</evidence>
<dbReference type="FunFam" id="3.40.33.10:FF:000009">
    <property type="entry name" value="Pathogenesis-related protein 1"/>
    <property type="match status" value="1"/>
</dbReference>
<evidence type="ECO:0000256" key="4">
    <source>
        <dbReference type="ARBA" id="ARBA00022821"/>
    </source>
</evidence>
<dbReference type="SUPFAM" id="SSF55797">
    <property type="entry name" value="PR-1-like"/>
    <property type="match status" value="1"/>
</dbReference>
<dbReference type="STRING" id="52838.A0A4S8KFR4"/>
<dbReference type="PROSITE" id="PS51257">
    <property type="entry name" value="PROKAR_LIPOPROTEIN"/>
    <property type="match status" value="1"/>
</dbReference>
<dbReference type="PROSITE" id="PS01009">
    <property type="entry name" value="CRISP_1"/>
    <property type="match status" value="1"/>
</dbReference>
<dbReference type="InterPro" id="IPR001283">
    <property type="entry name" value="CRISP-related"/>
</dbReference>
<evidence type="ECO:0000256" key="2">
    <source>
        <dbReference type="ARBA" id="ARBA00009923"/>
    </source>
</evidence>
<dbReference type="AlphaFoldDB" id="A0A4S8KFR4"/>
<dbReference type="InterPro" id="IPR014044">
    <property type="entry name" value="CAP_dom"/>
</dbReference>
<evidence type="ECO:0000313" key="9">
    <source>
        <dbReference type="EMBL" id="THU74150.1"/>
    </source>
</evidence>
<name>A0A4S8KFR4_MUSBA</name>
<keyword evidence="4" id="KW-0611">Plant defense</keyword>
<organism evidence="9 10">
    <name type="scientific">Musa balbisiana</name>
    <name type="common">Banana</name>
    <dbReference type="NCBI Taxonomy" id="52838"/>
    <lineage>
        <taxon>Eukaryota</taxon>
        <taxon>Viridiplantae</taxon>
        <taxon>Streptophyta</taxon>
        <taxon>Embryophyta</taxon>
        <taxon>Tracheophyta</taxon>
        <taxon>Spermatophyta</taxon>
        <taxon>Magnoliopsida</taxon>
        <taxon>Liliopsida</taxon>
        <taxon>Zingiberales</taxon>
        <taxon>Musaceae</taxon>
        <taxon>Musa</taxon>
    </lineage>
</organism>
<feature type="domain" description="SCP" evidence="8">
    <location>
        <begin position="27"/>
        <end position="159"/>
    </location>
</feature>
<comment type="caution">
    <text evidence="9">The sequence shown here is derived from an EMBL/GenBank/DDBJ whole genome shotgun (WGS) entry which is preliminary data.</text>
</comment>
<evidence type="ECO:0000256" key="3">
    <source>
        <dbReference type="ARBA" id="ARBA00022729"/>
    </source>
</evidence>
<feature type="signal peptide" evidence="7">
    <location>
        <begin position="1"/>
        <end position="25"/>
    </location>
</feature>
<keyword evidence="5" id="KW-1015">Disulfide bond</keyword>
<dbReference type="CDD" id="cd05381">
    <property type="entry name" value="CAP_PR-1"/>
    <property type="match status" value="1"/>
</dbReference>
<dbReference type="EMBL" id="PYDT01000001">
    <property type="protein sequence ID" value="THU74150.1"/>
    <property type="molecule type" value="Genomic_DNA"/>
</dbReference>
<gene>
    <name evidence="9" type="ORF">C4D60_Mb04t30310</name>
</gene>
<dbReference type="Pfam" id="PF00188">
    <property type="entry name" value="CAP"/>
    <property type="match status" value="1"/>
</dbReference>
<sequence>MRSSNSALAMLFAVALAMACTSTLAQNSPQDFVSPHNAARAAVGVGPVSWDSTVAAYAQNYANQRKADCQLVHSGGPYGENIFSGSGRDYTAADAVNAWVSEKQYYDYNSNTCAPNKVCGHYTQVVWRSSTAIGCGRVRCNSGAIFITCNYKPPGNYVGQRPY</sequence>
<dbReference type="SMART" id="SM00198">
    <property type="entry name" value="SCP"/>
    <property type="match status" value="1"/>
</dbReference>
<evidence type="ECO:0000256" key="6">
    <source>
        <dbReference type="ARBA" id="ARBA00023265"/>
    </source>
</evidence>
<dbReference type="GO" id="GO:0006952">
    <property type="term" value="P:defense response"/>
    <property type="evidence" value="ECO:0007669"/>
    <property type="project" value="UniProtKB-KW"/>
</dbReference>
<evidence type="ECO:0000256" key="7">
    <source>
        <dbReference type="SAM" id="SignalP"/>
    </source>
</evidence>
<evidence type="ECO:0000256" key="5">
    <source>
        <dbReference type="ARBA" id="ARBA00023157"/>
    </source>
</evidence>
<accession>A0A4S8KFR4</accession>
<reference evidence="9 10" key="1">
    <citation type="journal article" date="2019" name="Nat. Plants">
        <title>Genome sequencing of Musa balbisiana reveals subgenome evolution and function divergence in polyploid bananas.</title>
        <authorList>
            <person name="Yao X."/>
        </authorList>
    </citation>
    <scope>NUCLEOTIDE SEQUENCE [LARGE SCALE GENOMIC DNA]</scope>
    <source>
        <strain evidence="10">cv. DH-PKW</strain>
        <tissue evidence="9">Leaves</tissue>
    </source>
</reference>
<evidence type="ECO:0000259" key="8">
    <source>
        <dbReference type="SMART" id="SM00198"/>
    </source>
</evidence>
<dbReference type="Proteomes" id="UP000317650">
    <property type="component" value="Chromosome 4"/>
</dbReference>